<accession>A0A225UBS5</accession>
<evidence type="ECO:0000256" key="1">
    <source>
        <dbReference type="SAM" id="MobiDB-lite"/>
    </source>
</evidence>
<feature type="compositionally biased region" description="Polar residues" evidence="1">
    <location>
        <begin position="203"/>
        <end position="216"/>
    </location>
</feature>
<dbReference type="Proteomes" id="UP000198211">
    <property type="component" value="Unassembled WGS sequence"/>
</dbReference>
<sequence>MRYRYTSTIELSTTLKLTRSTSSRRRTKGEITTSRSFTSSGTGARRSLLGKQSARFVANFNTDPAGYRERIASARERFMKYYITSVVQRVHEGSVNANIPCAVPKGVHCPYCPTGPPRIGQRDLTGYTTNRVSAIVKELRAKFACTRQRPSVVSEHNTPQCYTVVSFVRLPHFRNVRHQDVSGKTTYLEGDPIVSNEYENEPDLSSSSDGYDQQFDSPRGGSYRGQSYASVGCAGRSSYGQPQVDHGLQARHARVETLETIQLSQMAELRQQLNVQKAYVAEAAQTTSNIRVEMSEQVRLLREKVKKFEEKLRTRHASSSASHHD</sequence>
<protein>
    <submittedName>
        <fullName evidence="2">Uncharacterized protein</fullName>
    </submittedName>
</protein>
<proteinExistence type="predicted"/>
<keyword evidence="3" id="KW-1185">Reference proteome</keyword>
<evidence type="ECO:0000313" key="2">
    <source>
        <dbReference type="EMBL" id="OWY90390.1"/>
    </source>
</evidence>
<dbReference type="OrthoDB" id="146504at2759"/>
<feature type="compositionally biased region" description="Low complexity" evidence="1">
    <location>
        <begin position="32"/>
        <end position="44"/>
    </location>
</feature>
<dbReference type="AlphaFoldDB" id="A0A225UBS5"/>
<organism evidence="2 3">
    <name type="scientific">Phytophthora megakarya</name>
    <dbReference type="NCBI Taxonomy" id="4795"/>
    <lineage>
        <taxon>Eukaryota</taxon>
        <taxon>Sar</taxon>
        <taxon>Stramenopiles</taxon>
        <taxon>Oomycota</taxon>
        <taxon>Peronosporomycetes</taxon>
        <taxon>Peronosporales</taxon>
        <taxon>Peronosporaceae</taxon>
        <taxon>Phytophthora</taxon>
    </lineage>
</organism>
<feature type="region of interest" description="Disordered" evidence="1">
    <location>
        <begin position="19"/>
        <end position="44"/>
    </location>
</feature>
<reference evidence="3" key="1">
    <citation type="submission" date="2017-03" db="EMBL/GenBank/DDBJ databases">
        <title>Phytopthora megakarya and P. palmivora, two closely related causual agents of cacao black pod achieved similar genome size and gene model numbers by different mechanisms.</title>
        <authorList>
            <person name="Ali S."/>
            <person name="Shao J."/>
            <person name="Larry D.J."/>
            <person name="Kronmiller B."/>
            <person name="Shen D."/>
            <person name="Strem M.D."/>
            <person name="Melnick R.L."/>
            <person name="Guiltinan M.J."/>
            <person name="Tyler B.M."/>
            <person name="Meinhardt L.W."/>
            <person name="Bailey B.A."/>
        </authorList>
    </citation>
    <scope>NUCLEOTIDE SEQUENCE [LARGE SCALE GENOMIC DNA]</scope>
    <source>
        <strain evidence="3">zdho120</strain>
    </source>
</reference>
<dbReference type="EMBL" id="NBNE01023065">
    <property type="protein sequence ID" value="OWY90390.1"/>
    <property type="molecule type" value="Genomic_DNA"/>
</dbReference>
<gene>
    <name evidence="2" type="ORF">PHMEG_00041494</name>
</gene>
<evidence type="ECO:0000313" key="3">
    <source>
        <dbReference type="Proteomes" id="UP000198211"/>
    </source>
</evidence>
<comment type="caution">
    <text evidence="2">The sequence shown here is derived from an EMBL/GenBank/DDBJ whole genome shotgun (WGS) entry which is preliminary data.</text>
</comment>
<feature type="region of interest" description="Disordered" evidence="1">
    <location>
        <begin position="186"/>
        <end position="223"/>
    </location>
</feature>
<name>A0A225UBS5_9STRA</name>